<dbReference type="Gene3D" id="6.10.280.10">
    <property type="entry name" value="Mediator complex, subunit Med21"/>
    <property type="match status" value="1"/>
</dbReference>
<keyword evidence="5" id="KW-1185">Reference proteome</keyword>
<evidence type="ECO:0000256" key="2">
    <source>
        <dbReference type="ARBA" id="ARBA00023015"/>
    </source>
</evidence>
<gene>
    <name evidence="6" type="primary">LOC110797455</name>
</gene>
<dbReference type="SUPFAM" id="SSF140718">
    <property type="entry name" value="Mediator hinge subcomplex-like"/>
    <property type="match status" value="1"/>
</dbReference>
<dbReference type="RefSeq" id="XP_056687719.1">
    <property type="nucleotide sequence ID" value="XM_056831741.1"/>
</dbReference>
<keyword evidence="3" id="KW-0804">Transcription</keyword>
<name>A0ABM3QWI0_SPIOL</name>
<evidence type="ECO:0000313" key="5">
    <source>
        <dbReference type="Proteomes" id="UP000813463"/>
    </source>
</evidence>
<reference evidence="6" key="2">
    <citation type="submission" date="2025-08" db="UniProtKB">
        <authorList>
            <consortium name="RefSeq"/>
        </authorList>
    </citation>
    <scope>IDENTIFICATION</scope>
    <source>
        <tissue evidence="6">Leaf</tissue>
    </source>
</reference>
<dbReference type="InterPro" id="IPR037212">
    <property type="entry name" value="Med7/Med21-like"/>
</dbReference>
<comment type="subcellular location">
    <subcellularLocation>
        <location evidence="1">Nucleus</location>
    </subcellularLocation>
</comment>
<evidence type="ECO:0008006" key="7">
    <source>
        <dbReference type="Google" id="ProtNLM"/>
    </source>
</evidence>
<keyword evidence="4" id="KW-0539">Nucleus</keyword>
<protein>
    <recommendedName>
        <fullName evidence="7">RAP domain-containing protein</fullName>
    </recommendedName>
</protein>
<evidence type="ECO:0000256" key="1">
    <source>
        <dbReference type="ARBA" id="ARBA00004123"/>
    </source>
</evidence>
<sequence length="107" mass="12083">MELQTCSFITMKFASSTMWLLSVRRSCTRHLQPFVAPVSNQNLGLFDALVNVLPLVEGDEEAQLKRITYLQAENDAVGKELQKQLEAAGWRVTVTLPKYSWTDVATH</sequence>
<reference evidence="5" key="1">
    <citation type="journal article" date="2021" name="Nat. Commun.">
        <title>Genomic analyses provide insights into spinach domestication and the genetic basis of agronomic traits.</title>
        <authorList>
            <person name="Cai X."/>
            <person name="Sun X."/>
            <person name="Xu C."/>
            <person name="Sun H."/>
            <person name="Wang X."/>
            <person name="Ge C."/>
            <person name="Zhang Z."/>
            <person name="Wang Q."/>
            <person name="Fei Z."/>
            <person name="Jiao C."/>
            <person name="Wang Q."/>
        </authorList>
    </citation>
    <scope>NUCLEOTIDE SEQUENCE [LARGE SCALE GENOMIC DNA]</scope>
    <source>
        <strain evidence="5">cv. Varoflay</strain>
    </source>
</reference>
<accession>A0ABM3QWI0</accession>
<evidence type="ECO:0000313" key="6">
    <source>
        <dbReference type="RefSeq" id="XP_056687719.1"/>
    </source>
</evidence>
<evidence type="ECO:0000256" key="4">
    <source>
        <dbReference type="ARBA" id="ARBA00023242"/>
    </source>
</evidence>
<evidence type="ECO:0000256" key="3">
    <source>
        <dbReference type="ARBA" id="ARBA00023163"/>
    </source>
</evidence>
<proteinExistence type="predicted"/>
<dbReference type="GeneID" id="110797455"/>
<keyword evidence="2" id="KW-0805">Transcription regulation</keyword>
<dbReference type="Proteomes" id="UP000813463">
    <property type="component" value="Chromosome 6"/>
</dbReference>
<organism evidence="5 6">
    <name type="scientific">Spinacia oleracea</name>
    <name type="common">Spinach</name>
    <dbReference type="NCBI Taxonomy" id="3562"/>
    <lineage>
        <taxon>Eukaryota</taxon>
        <taxon>Viridiplantae</taxon>
        <taxon>Streptophyta</taxon>
        <taxon>Embryophyta</taxon>
        <taxon>Tracheophyta</taxon>
        <taxon>Spermatophyta</taxon>
        <taxon>Magnoliopsida</taxon>
        <taxon>eudicotyledons</taxon>
        <taxon>Gunneridae</taxon>
        <taxon>Pentapetalae</taxon>
        <taxon>Caryophyllales</taxon>
        <taxon>Chenopodiaceae</taxon>
        <taxon>Chenopodioideae</taxon>
        <taxon>Anserineae</taxon>
        <taxon>Spinacia</taxon>
    </lineage>
</organism>